<dbReference type="AlphaFoldDB" id="A0A2W1N1Z5"/>
<evidence type="ECO:0000313" key="1">
    <source>
        <dbReference type="EMBL" id="PZE16971.1"/>
    </source>
</evidence>
<protein>
    <submittedName>
        <fullName evidence="1">Uncharacterized protein</fullName>
    </submittedName>
</protein>
<proteinExistence type="predicted"/>
<dbReference type="PROSITE" id="PS51257">
    <property type="entry name" value="PROKAR_LIPOPROTEIN"/>
    <property type="match status" value="1"/>
</dbReference>
<dbReference type="EMBL" id="QKSB01000005">
    <property type="protein sequence ID" value="PZE16971.1"/>
    <property type="molecule type" value="Genomic_DNA"/>
</dbReference>
<reference evidence="1 2" key="1">
    <citation type="submission" date="2018-06" db="EMBL/GenBank/DDBJ databases">
        <title>The draft genome sequence of Crocinitomix sp. SM1701.</title>
        <authorList>
            <person name="Zhang X."/>
        </authorList>
    </citation>
    <scope>NUCLEOTIDE SEQUENCE [LARGE SCALE GENOMIC DNA]</scope>
    <source>
        <strain evidence="1 2">SM1701</strain>
    </source>
</reference>
<keyword evidence="2" id="KW-1185">Reference proteome</keyword>
<accession>A0A2W1N1Z5</accession>
<dbReference type="Proteomes" id="UP000249248">
    <property type="component" value="Unassembled WGS sequence"/>
</dbReference>
<sequence length="168" mass="19140">MKILYSLIILSATLFLSCKKTEIKLSEKLLLSENGWNLQSMSIYNGAIGDPANSSVQSHYKQVGNFLFTSQQYGIYSYNDSIHPFTWSISDDILTIDIEDQQDYNSPYLYFYFSGITASPFTSNPGQYLKYYRLNLLNKHTIQMRFGSGGLSSQDNFGEIEIILTTND</sequence>
<comment type="caution">
    <text evidence="1">The sequence shown here is derived from an EMBL/GenBank/DDBJ whole genome shotgun (WGS) entry which is preliminary data.</text>
</comment>
<dbReference type="RefSeq" id="WP_111063037.1">
    <property type="nucleotide sequence ID" value="NZ_JBHUCU010000032.1"/>
</dbReference>
<name>A0A2W1N1Z5_9FLAO</name>
<evidence type="ECO:0000313" key="2">
    <source>
        <dbReference type="Proteomes" id="UP000249248"/>
    </source>
</evidence>
<organism evidence="1 2">
    <name type="scientific">Putridiphycobacter roseus</name>
    <dbReference type="NCBI Taxonomy" id="2219161"/>
    <lineage>
        <taxon>Bacteria</taxon>
        <taxon>Pseudomonadati</taxon>
        <taxon>Bacteroidota</taxon>
        <taxon>Flavobacteriia</taxon>
        <taxon>Flavobacteriales</taxon>
        <taxon>Crocinitomicaceae</taxon>
        <taxon>Putridiphycobacter</taxon>
    </lineage>
</organism>
<gene>
    <name evidence="1" type="ORF">DNU06_09475</name>
</gene>